<feature type="binding site" evidence="9">
    <location>
        <position position="200"/>
    </location>
    <ligand>
        <name>UTP</name>
        <dbReference type="ChEBI" id="CHEBI:46398"/>
    </ligand>
</feature>
<keyword evidence="4 7" id="KW-0808">Transferase</keyword>
<evidence type="ECO:0000313" key="11">
    <source>
        <dbReference type="EMBL" id="CAE6419069.1"/>
    </source>
</evidence>
<evidence type="ECO:0000256" key="7">
    <source>
        <dbReference type="PIRNR" id="PIRNR000806"/>
    </source>
</evidence>
<evidence type="ECO:0000313" key="12">
    <source>
        <dbReference type="Proteomes" id="UP000663853"/>
    </source>
</evidence>
<dbReference type="EMBL" id="CAJMXA010000158">
    <property type="protein sequence ID" value="CAE6419069.1"/>
    <property type="molecule type" value="Genomic_DNA"/>
</dbReference>
<evidence type="ECO:0000256" key="8">
    <source>
        <dbReference type="PIRSR" id="PIRSR000806-1"/>
    </source>
</evidence>
<dbReference type="CDD" id="cd00897">
    <property type="entry name" value="UGPase_euk"/>
    <property type="match status" value="1"/>
</dbReference>
<comment type="function">
    <text evidence="1">Plays a central role as a glucosyl donor in cellular metabolic pathways.</text>
</comment>
<keyword evidence="5 7" id="KW-0548">Nucleotidyltransferase</keyword>
<accession>A0A8H3AFS6</accession>
<dbReference type="PANTHER" id="PTHR43511">
    <property type="match status" value="1"/>
</dbReference>
<comment type="caution">
    <text evidence="11">The sequence shown here is derived from an EMBL/GenBank/DDBJ whole genome shotgun (WGS) entry which is preliminary data.</text>
</comment>
<comment type="similarity">
    <text evidence="2 7">Belongs to the UDPGP type 1 family.</text>
</comment>
<name>A0A8H3AFS6_9AGAM</name>
<organism evidence="11 12">
    <name type="scientific">Rhizoctonia solani</name>
    <dbReference type="NCBI Taxonomy" id="456999"/>
    <lineage>
        <taxon>Eukaryota</taxon>
        <taxon>Fungi</taxon>
        <taxon>Dikarya</taxon>
        <taxon>Basidiomycota</taxon>
        <taxon>Agaricomycotina</taxon>
        <taxon>Agaricomycetes</taxon>
        <taxon>Cantharellales</taxon>
        <taxon>Ceratobasidiaceae</taxon>
        <taxon>Rhizoctonia</taxon>
    </lineage>
</organism>
<dbReference type="PIRSF" id="PIRSF000806">
    <property type="entry name" value="UDPGP"/>
    <property type="match status" value="1"/>
</dbReference>
<evidence type="ECO:0000256" key="2">
    <source>
        <dbReference type="ARBA" id="ARBA00010401"/>
    </source>
</evidence>
<dbReference type="FunFam" id="3.90.550.10:FF:000002">
    <property type="entry name" value="UTP--glucose-1-phosphate uridylyltransferase"/>
    <property type="match status" value="1"/>
</dbReference>
<protein>
    <recommendedName>
        <fullName evidence="3 7">UTP--glucose-1-phosphate uridylyltransferase</fullName>
        <ecNumber evidence="3 7">2.7.7.9</ecNumber>
    </recommendedName>
</protein>
<dbReference type="Pfam" id="PF01704">
    <property type="entry name" value="UDPGP"/>
    <property type="match status" value="1"/>
</dbReference>
<dbReference type="Gene3D" id="2.160.10.10">
    <property type="entry name" value="Hexapeptide repeat proteins"/>
    <property type="match status" value="1"/>
</dbReference>
<proteinExistence type="inferred from homology"/>
<evidence type="ECO:0000256" key="1">
    <source>
        <dbReference type="ARBA" id="ARBA00003449"/>
    </source>
</evidence>
<dbReference type="EC" id="2.7.7.9" evidence="3 7"/>
<dbReference type="AlphaFoldDB" id="A0A8H3AFS6"/>
<comment type="catalytic activity">
    <reaction evidence="6 7">
        <text>alpha-D-glucose 1-phosphate + UTP + H(+) = UDP-alpha-D-glucose + diphosphate</text>
        <dbReference type="Rhea" id="RHEA:19889"/>
        <dbReference type="ChEBI" id="CHEBI:15378"/>
        <dbReference type="ChEBI" id="CHEBI:33019"/>
        <dbReference type="ChEBI" id="CHEBI:46398"/>
        <dbReference type="ChEBI" id="CHEBI:58601"/>
        <dbReference type="ChEBI" id="CHEBI:58885"/>
        <dbReference type="EC" id="2.7.7.9"/>
    </reaction>
</comment>
<feature type="binding site" evidence="9">
    <location>
        <position position="260"/>
    </location>
    <ligand>
        <name>UTP</name>
        <dbReference type="ChEBI" id="CHEBI:46398"/>
    </ligand>
</feature>
<reference evidence="11" key="1">
    <citation type="submission" date="2021-01" db="EMBL/GenBank/DDBJ databases">
        <authorList>
            <person name="Kaushik A."/>
        </authorList>
    </citation>
    <scope>NUCLEOTIDE SEQUENCE</scope>
    <source>
        <strain evidence="11">AG6-10EEA</strain>
    </source>
</reference>
<evidence type="ECO:0000256" key="10">
    <source>
        <dbReference type="SAM" id="MobiDB-lite"/>
    </source>
</evidence>
<evidence type="ECO:0000256" key="6">
    <source>
        <dbReference type="ARBA" id="ARBA00048128"/>
    </source>
</evidence>
<dbReference type="GO" id="GO:0006011">
    <property type="term" value="P:UDP-alpha-D-glucose metabolic process"/>
    <property type="evidence" value="ECO:0007669"/>
    <property type="project" value="UniProtKB-UniRule"/>
</dbReference>
<dbReference type="SUPFAM" id="SSF53448">
    <property type="entry name" value="Nucleotide-diphospho-sugar transferases"/>
    <property type="match status" value="1"/>
</dbReference>
<feature type="binding site" evidence="9">
    <location>
        <position position="137"/>
    </location>
    <ligand>
        <name>UTP</name>
        <dbReference type="ChEBI" id="CHEBI:46398"/>
    </ligand>
</feature>
<dbReference type="GO" id="GO:0003983">
    <property type="term" value="F:UTP:glucose-1-phosphate uridylyltransferase activity"/>
    <property type="evidence" value="ECO:0007669"/>
    <property type="project" value="UniProtKB-EC"/>
</dbReference>
<gene>
    <name evidence="11" type="ORF">RDB_LOCUS9963</name>
</gene>
<dbReference type="Gene3D" id="3.90.550.10">
    <property type="entry name" value="Spore Coat Polysaccharide Biosynthesis Protein SpsA, Chain A"/>
    <property type="match status" value="1"/>
</dbReference>
<feature type="region of interest" description="Disordered" evidence="10">
    <location>
        <begin position="1"/>
        <end position="27"/>
    </location>
</feature>
<feature type="binding site" evidence="9">
    <location>
        <position position="229"/>
    </location>
    <ligand>
        <name>UTP</name>
        <dbReference type="ChEBI" id="CHEBI:46398"/>
    </ligand>
</feature>
<feature type="compositionally biased region" description="Polar residues" evidence="10">
    <location>
        <begin position="1"/>
        <end position="18"/>
    </location>
</feature>
<evidence type="ECO:0000256" key="3">
    <source>
        <dbReference type="ARBA" id="ARBA00012415"/>
    </source>
</evidence>
<sequence>MSSYLSAPTNTDVKSSQRQRGHSAMNFKTASTGVASAAMRNELNRMVADVKDPNQRKVFEAEMHSFFDLFNRYLSAKAKNTKIEWEKIKPPPPDRVIDYKGLAEPKEANLKKHLDKLAVLKLNGGLGTTMGLAGTPKSAIEVREGMTFLDLSVRQIEHLNEQYKVNVPFILMNSFNTDDETQRIIQKYANHNIQIVTFNQSRFPRVGRESNLPIPRSATSDKSQWYPPGHGDIFDALKNSGLLDKLIAAGKEYLFVSNADNLGADVDPRILELFAEGREVKKLDKNKKEVIDPKTDKPVMELKPIDYLMELTDKTRADVKGGTIIGYGEDQLRLLEVAQVPSEHVEDFKSVTKFKIFNTNNLWINLKSIKQWMTEGTLQPKPEPDQPGQSNQPKEDDLDIIVNPKVADDGTPVIQLETAAGAAIRHFPAACGINVPRSRFLPVKSCSDLLLITSDLYSLEHGKLVMNPNRQFGQTPVIKLGDNFKKIANFQKRFRTIPNILELDHLTVAGDVWFGRKVTLRGTVIIVANEGSRIDLPDGSILENKLVSGNVSIIDH</sequence>
<dbReference type="InterPro" id="IPR016267">
    <property type="entry name" value="UDPGP_trans"/>
</dbReference>
<feature type="binding site" evidence="9">
    <location>
        <position position="444"/>
    </location>
    <ligand>
        <name>UTP</name>
        <dbReference type="ChEBI" id="CHEBI:46398"/>
    </ligand>
</feature>
<evidence type="ECO:0000256" key="4">
    <source>
        <dbReference type="ARBA" id="ARBA00022679"/>
    </source>
</evidence>
<feature type="region of interest" description="Disordered" evidence="10">
    <location>
        <begin position="377"/>
        <end position="396"/>
    </location>
</feature>
<dbReference type="InterPro" id="IPR002618">
    <property type="entry name" value="UDPGP_fam"/>
</dbReference>
<dbReference type="FunFam" id="2.160.10.10:FF:000001">
    <property type="entry name" value="UTP--glucose-1-phosphate uridylyltransferase"/>
    <property type="match status" value="1"/>
</dbReference>
<evidence type="ECO:0000256" key="9">
    <source>
        <dbReference type="PIRSR" id="PIRSR000806-2"/>
    </source>
</evidence>
<evidence type="ECO:0000256" key="5">
    <source>
        <dbReference type="ARBA" id="ARBA00022695"/>
    </source>
</evidence>
<dbReference type="InterPro" id="IPR029044">
    <property type="entry name" value="Nucleotide-diphossugar_trans"/>
</dbReference>
<dbReference type="Proteomes" id="UP000663853">
    <property type="component" value="Unassembled WGS sequence"/>
</dbReference>
<feature type="binding site" evidence="8">
    <location>
        <position position="230"/>
    </location>
    <ligand>
        <name>substrate</name>
    </ligand>
</feature>